<dbReference type="Proteomes" id="UP000078503">
    <property type="component" value="Unassembled WGS sequence"/>
</dbReference>
<protein>
    <recommendedName>
        <fullName evidence="2 7">Cryptochrome DASH</fullName>
    </recommendedName>
</protein>
<evidence type="ECO:0000256" key="1">
    <source>
        <dbReference type="ARBA" id="ARBA00005862"/>
    </source>
</evidence>
<dbReference type="PANTHER" id="PTHR11455">
    <property type="entry name" value="CRYPTOCHROME"/>
    <property type="match status" value="1"/>
</dbReference>
<comment type="cofactor">
    <cofactor evidence="7">
        <name>(6R)-5,10-methylene-5,6,7,8-tetrahydrofolate</name>
        <dbReference type="ChEBI" id="CHEBI:15636"/>
    </cofactor>
    <text evidence="7">Binds 1 5,10-methenyltetrahydrofolate (MTHF) per subunit.</text>
</comment>
<dbReference type="InterPro" id="IPR014729">
    <property type="entry name" value="Rossmann-like_a/b/a_fold"/>
</dbReference>
<accession>A0A178K6Z9</accession>
<keyword evidence="10" id="KW-1185">Reference proteome</keyword>
<reference evidence="9 10" key="1">
    <citation type="submission" date="2016-03" db="EMBL/GenBank/DDBJ databases">
        <title>Photobacterium proteolyticum sp. nov. a protease producing bacterium isolated from ocean sediments of Laizhou Bay.</title>
        <authorList>
            <person name="Li Y."/>
        </authorList>
    </citation>
    <scope>NUCLEOTIDE SEQUENCE [LARGE SCALE GENOMIC DNA]</scope>
    <source>
        <strain evidence="9 10">R-40508</strain>
    </source>
</reference>
<dbReference type="InterPro" id="IPR014133">
    <property type="entry name" value="Cry_DASH"/>
</dbReference>
<evidence type="ECO:0000256" key="5">
    <source>
        <dbReference type="ARBA" id="ARBA00022991"/>
    </source>
</evidence>
<evidence type="ECO:0000313" key="10">
    <source>
        <dbReference type="Proteomes" id="UP000078503"/>
    </source>
</evidence>
<comment type="similarity">
    <text evidence="1 7">Belongs to the DNA photolyase class-1 family.</text>
</comment>
<evidence type="ECO:0000256" key="4">
    <source>
        <dbReference type="ARBA" id="ARBA00022827"/>
    </source>
</evidence>
<evidence type="ECO:0000256" key="6">
    <source>
        <dbReference type="PIRSR" id="PIRSR602081-1"/>
    </source>
</evidence>
<evidence type="ECO:0000259" key="8">
    <source>
        <dbReference type="PROSITE" id="PS51645"/>
    </source>
</evidence>
<dbReference type="InterPro" id="IPR036155">
    <property type="entry name" value="Crypto/Photolyase_N_sf"/>
</dbReference>
<comment type="function">
    <text evidence="7">May have a photoreceptor function.</text>
</comment>
<feature type="binding site" evidence="6">
    <location>
        <begin position="241"/>
        <end position="245"/>
    </location>
    <ligand>
        <name>FAD</name>
        <dbReference type="ChEBI" id="CHEBI:57692"/>
    </ligand>
</feature>
<dbReference type="AlphaFoldDB" id="A0A178K6Z9"/>
<keyword evidence="5 7" id="KW-0157">Chromophore</keyword>
<dbReference type="PANTHER" id="PTHR11455:SF22">
    <property type="entry name" value="CRYPTOCHROME DASH"/>
    <property type="match status" value="1"/>
</dbReference>
<comment type="cofactor">
    <cofactor evidence="6 7">
        <name>FAD</name>
        <dbReference type="ChEBI" id="CHEBI:57692"/>
    </cofactor>
    <text evidence="6 7">Binds 1 FAD per subunit.</text>
</comment>
<dbReference type="InterPro" id="IPR036134">
    <property type="entry name" value="Crypto/Photolyase_FAD-like_sf"/>
</dbReference>
<dbReference type="GO" id="GO:0003913">
    <property type="term" value="F:DNA photolyase activity"/>
    <property type="evidence" value="ECO:0007669"/>
    <property type="project" value="InterPro"/>
</dbReference>
<dbReference type="OrthoDB" id="9772484at2"/>
<comment type="caution">
    <text evidence="9">The sequence shown here is derived from an EMBL/GenBank/DDBJ whole genome shotgun (WGS) entry which is preliminary data.</text>
</comment>
<dbReference type="Gene3D" id="1.10.579.10">
    <property type="entry name" value="DNA Cyclobutane Dipyrimidine Photolyase, subunit A, domain 3"/>
    <property type="match status" value="1"/>
</dbReference>
<feature type="binding site" evidence="6">
    <location>
        <begin position="378"/>
        <end position="380"/>
    </location>
    <ligand>
        <name>FAD</name>
        <dbReference type="ChEBI" id="CHEBI:57692"/>
    </ligand>
</feature>
<sequence>MITGLYLFQNDLRLDDNPALKLACEEVDQLICLYCLPIQGPNRLPYTVSQFGEHRMRFLLQSLDALKQSLANKGQELVITLLHPLDAIPTLISRYNVTALYRSQHAGYNENRIWSYLETHYPFLTFTTTSSHTLFETSELPFALSDLPTTFSQFRKHIEKHPIQSCLPSITALPQPPKALPVCAELPTVTTITPPVSPNSIHHNFMGGESKALQHLEHYFATQAPSHYKETRNALDDWQSSTKFSPWLALGCLSPRRIIERLQRYHQEVEQNSSTEWILFELLWREYFQWYAHSHQGKLFLFQGIKSCSPNTSFYAERYQRWCAGNTPFPIVNACMKQLNQTGYMSNRGRQLVASCFVHELNLDWRYGAAYFEQHLLDYDVASNWGNWQYLAGVGADPRGHRKFDLAKQTTIYDPDHHFIRKWKGNEHDGKIDTVDAADWPIRD</sequence>
<dbReference type="GO" id="GO:0003677">
    <property type="term" value="F:DNA binding"/>
    <property type="evidence" value="ECO:0007669"/>
    <property type="project" value="TreeGrafter"/>
</dbReference>
<dbReference type="Gene3D" id="1.25.40.80">
    <property type="match status" value="1"/>
</dbReference>
<evidence type="ECO:0000313" key="9">
    <source>
        <dbReference type="EMBL" id="OAN13061.1"/>
    </source>
</evidence>
<dbReference type="EMBL" id="LVHF01000029">
    <property type="protein sequence ID" value="OAN13061.1"/>
    <property type="molecule type" value="Genomic_DNA"/>
</dbReference>
<dbReference type="Pfam" id="PF00875">
    <property type="entry name" value="DNA_photolyase"/>
    <property type="match status" value="1"/>
</dbReference>
<keyword evidence="3 6" id="KW-0285">Flavoprotein</keyword>
<evidence type="ECO:0000256" key="7">
    <source>
        <dbReference type="RuleBase" id="RU367151"/>
    </source>
</evidence>
<proteinExistence type="inferred from homology"/>
<dbReference type="SUPFAM" id="SSF48173">
    <property type="entry name" value="Cryptochrome/photolyase FAD-binding domain"/>
    <property type="match status" value="1"/>
</dbReference>
<feature type="binding site" evidence="6">
    <location>
        <position position="228"/>
    </location>
    <ligand>
        <name>FAD</name>
        <dbReference type="ChEBI" id="CHEBI:57692"/>
    </ligand>
</feature>
<gene>
    <name evidence="9" type="ORF">A3K86_15460</name>
</gene>
<dbReference type="STRING" id="858640.A3K86_15460"/>
<evidence type="ECO:0000256" key="2">
    <source>
        <dbReference type="ARBA" id="ARBA00017881"/>
    </source>
</evidence>
<keyword evidence="4 6" id="KW-0274">FAD</keyword>
<name>A0A178K6Z9_9GAMM</name>
<organism evidence="9 10">
    <name type="scientific">Photobacterium jeanii</name>
    <dbReference type="NCBI Taxonomy" id="858640"/>
    <lineage>
        <taxon>Bacteria</taxon>
        <taxon>Pseudomonadati</taxon>
        <taxon>Pseudomonadota</taxon>
        <taxon>Gammaproteobacteria</taxon>
        <taxon>Vibrionales</taxon>
        <taxon>Vibrionaceae</taxon>
        <taxon>Photobacterium</taxon>
    </lineage>
</organism>
<dbReference type="InterPro" id="IPR006050">
    <property type="entry name" value="DNA_photolyase_N"/>
</dbReference>
<dbReference type="InterPro" id="IPR002081">
    <property type="entry name" value="Cryptochrome/DNA_photolyase_1"/>
</dbReference>
<dbReference type="Gene3D" id="3.40.50.620">
    <property type="entry name" value="HUPs"/>
    <property type="match status" value="1"/>
</dbReference>
<dbReference type="GO" id="GO:0071949">
    <property type="term" value="F:FAD binding"/>
    <property type="evidence" value="ECO:0007669"/>
    <property type="project" value="TreeGrafter"/>
</dbReference>
<dbReference type="InterPro" id="IPR005101">
    <property type="entry name" value="Cryptochr/Photolyase_FAD-bd"/>
</dbReference>
<dbReference type="Pfam" id="PF03441">
    <property type="entry name" value="FAD_binding_7"/>
    <property type="match status" value="1"/>
</dbReference>
<evidence type="ECO:0000256" key="3">
    <source>
        <dbReference type="ARBA" id="ARBA00022630"/>
    </source>
</evidence>
<dbReference type="GO" id="GO:0000719">
    <property type="term" value="P:photoreactive repair"/>
    <property type="evidence" value="ECO:0007669"/>
    <property type="project" value="TreeGrafter"/>
</dbReference>
<dbReference type="PRINTS" id="PR00147">
    <property type="entry name" value="DNAPHOTLYASE"/>
</dbReference>
<feature type="domain" description="Photolyase/cryptochrome alpha/beta" evidence="8">
    <location>
        <begin position="2"/>
        <end position="134"/>
    </location>
</feature>
<dbReference type="NCBIfam" id="TIGR02765">
    <property type="entry name" value="crypto_DASH"/>
    <property type="match status" value="1"/>
</dbReference>
<dbReference type="PROSITE" id="PS51645">
    <property type="entry name" value="PHR_CRY_ALPHA_BETA"/>
    <property type="match status" value="1"/>
</dbReference>
<dbReference type="SUPFAM" id="SSF52425">
    <property type="entry name" value="Cryptochrome/photolyase, N-terminal domain"/>
    <property type="match status" value="1"/>
</dbReference>